<evidence type="ECO:0000313" key="2">
    <source>
        <dbReference type="EMBL" id="ROO31209.1"/>
    </source>
</evidence>
<organism evidence="2 3">
    <name type="scientific">Salinisphaera orenii YIM 95161</name>
    <dbReference type="NCBI Taxonomy" id="1051139"/>
    <lineage>
        <taxon>Bacteria</taxon>
        <taxon>Pseudomonadati</taxon>
        <taxon>Pseudomonadota</taxon>
        <taxon>Gammaproteobacteria</taxon>
        <taxon>Salinisphaerales</taxon>
        <taxon>Salinisphaeraceae</taxon>
        <taxon>Salinisphaera</taxon>
    </lineage>
</organism>
<dbReference type="Pfam" id="PF21168">
    <property type="entry name" value="FkbO_Hyg5-like_N"/>
    <property type="match status" value="1"/>
</dbReference>
<dbReference type="InterPro" id="IPR049368">
    <property type="entry name" value="FkbO_Hyg5-like_N"/>
</dbReference>
<feature type="domain" description="Chorismatase FkbO/Hyg5-like N-terminal" evidence="1">
    <location>
        <begin position="56"/>
        <end position="174"/>
    </location>
</feature>
<dbReference type="Proteomes" id="UP000285123">
    <property type="component" value="Unassembled WGS sequence"/>
</dbReference>
<dbReference type="OrthoDB" id="1114505at2"/>
<accession>A0A423PZU7</accession>
<dbReference type="AlphaFoldDB" id="A0A423PZU7"/>
<reference evidence="2 3" key="1">
    <citation type="submission" date="2013-10" db="EMBL/GenBank/DDBJ databases">
        <title>Salinisphaera halophila YIM 95161 Genome Sequencing.</title>
        <authorList>
            <person name="Lai Q."/>
            <person name="Li C."/>
            <person name="Shao Z."/>
        </authorList>
    </citation>
    <scope>NUCLEOTIDE SEQUENCE [LARGE SCALE GENOMIC DNA]</scope>
    <source>
        <strain evidence="2 3">YIM 95161</strain>
    </source>
</reference>
<dbReference type="Gene3D" id="3.30.1330.40">
    <property type="entry name" value="RutC-like"/>
    <property type="match status" value="1"/>
</dbReference>
<evidence type="ECO:0000259" key="1">
    <source>
        <dbReference type="Pfam" id="PF21168"/>
    </source>
</evidence>
<protein>
    <submittedName>
        <fullName evidence="2">Endoribonuclease L-PSP</fullName>
    </submittedName>
</protein>
<comment type="caution">
    <text evidence="2">The sequence shown here is derived from an EMBL/GenBank/DDBJ whole genome shotgun (WGS) entry which is preliminary data.</text>
</comment>
<dbReference type="InterPro" id="IPR035959">
    <property type="entry name" value="RutC-like_sf"/>
</dbReference>
<gene>
    <name evidence="2" type="ORF">SAHL_06810</name>
</gene>
<dbReference type="SUPFAM" id="SSF55298">
    <property type="entry name" value="YjgF-like"/>
    <property type="match status" value="1"/>
</dbReference>
<dbReference type="EMBL" id="AYKF01000071">
    <property type="protein sequence ID" value="ROO31209.1"/>
    <property type="molecule type" value="Genomic_DNA"/>
</dbReference>
<proteinExistence type="predicted"/>
<evidence type="ECO:0000313" key="3">
    <source>
        <dbReference type="Proteomes" id="UP000285123"/>
    </source>
</evidence>
<sequence length="321" mass="34662">MPDAPTGLRWRADADADADDATLARVAFAPDADVFCCPLPVIAGDFETERWQCPDDGPVETGTMAGWSYRRGPDIAFAACHIDDDAADPAAIQRAGETAYRELIALQRALDLPRVQRIWHWLSEPTAGAGDDQRYQRFCRGRAEALDAPGGAIEPLPPATLVAGHRHGLRMHALLGRDSVRPIENPRQVSAYRYPRDYGIRAPAFARAGVANLAGARFLLISGTASIVGHATRHAGDVEAQAGEALDNVTAVIEAAEPAIGRRMKPGDLQCVKAYLRDPADAETVIAVLDARLPAIPRVLLHAPLCRDDLLVEFEAQMTLD</sequence>
<dbReference type="RefSeq" id="WP_123590657.1">
    <property type="nucleotide sequence ID" value="NZ_AYKF01000071.1"/>
</dbReference>
<name>A0A423PZU7_9GAMM</name>